<dbReference type="Pfam" id="PF00465">
    <property type="entry name" value="Fe-ADH"/>
    <property type="match status" value="1"/>
</dbReference>
<dbReference type="CDD" id="cd08194">
    <property type="entry name" value="Fe-ADH-like"/>
    <property type="match status" value="1"/>
</dbReference>
<sequence length="394" mass="42274">MTSFYQFEMPNHIVYGADSLNQLGEVAKKEGSKALVISDRIMEKIGNVEKCTKLLQGEGMEVAYYLDCNTEPTDIFVDEALAICKEFKADVIVTIGGGSCIDTAKAVSVVATNGGYIGDYMGGKKIAEIAPIPLIAIPTTAGTGSEATDVTVITNTKEDIKMMIKQHAFLPKVAIVDPLLTISAPNHVTAATGIDALCHAMESYISKKAQPMTRIFSKSAVQGIIQNIEQVYTNGDDIAAREKVSIAAMEAGVAFSNASVTLVHGMSRPIGALFHVPHGVSNAMLLPAVLEFTKEDALTELAELAELILEDTAGKSESVLADELIETVKGLCQRLAIPNMEGWGINKEEFYQAVDKMATDAIASGSPNNNPKVPTHEEIVALYKVCFDYDFSTK</sequence>
<dbReference type="Gene3D" id="1.20.1090.10">
    <property type="entry name" value="Dehydroquinate synthase-like - alpha domain"/>
    <property type="match status" value="1"/>
</dbReference>
<evidence type="ECO:0000259" key="4">
    <source>
        <dbReference type="Pfam" id="PF00465"/>
    </source>
</evidence>
<comment type="caution">
    <text evidence="6">The sequence shown here is derived from an EMBL/GenBank/DDBJ whole genome shotgun (WGS) entry which is preliminary data.</text>
</comment>
<dbReference type="FunFam" id="3.40.50.1970:FF:000003">
    <property type="entry name" value="Alcohol dehydrogenase, iron-containing"/>
    <property type="match status" value="1"/>
</dbReference>
<dbReference type="GO" id="GO:0046872">
    <property type="term" value="F:metal ion binding"/>
    <property type="evidence" value="ECO:0007669"/>
    <property type="project" value="InterPro"/>
</dbReference>
<gene>
    <name evidence="6" type="ORF">HED35_10975</name>
</gene>
<reference evidence="6 7" key="1">
    <citation type="submission" date="2020-03" db="EMBL/GenBank/DDBJ databases">
        <title>Bacterial samples isolated from urine from healthy bovine heifers (Gyr breed).</title>
        <authorList>
            <person name="Giannattasio-Ferraz S."/>
            <person name="Maskeri L."/>
            <person name="Penido A."/>
            <person name="Barbosa-Stancioli E.F."/>
            <person name="Putonti C."/>
        </authorList>
    </citation>
    <scope>NUCLEOTIDE SEQUENCE [LARGE SCALE GENOMIC DNA]</scope>
    <source>
        <strain evidence="6 7">UFMG-H7</strain>
    </source>
</reference>
<dbReference type="GO" id="GO:0004022">
    <property type="term" value="F:alcohol dehydrogenase (NAD+) activity"/>
    <property type="evidence" value="ECO:0007669"/>
    <property type="project" value="UniProtKB-ARBA"/>
</dbReference>
<dbReference type="RefSeq" id="WP_167807786.1">
    <property type="nucleotide sequence ID" value="NZ_JAAVMB010000013.1"/>
</dbReference>
<keyword evidence="3" id="KW-0520">NAD</keyword>
<evidence type="ECO:0000313" key="7">
    <source>
        <dbReference type="Proteomes" id="UP000521358"/>
    </source>
</evidence>
<dbReference type="InterPro" id="IPR056798">
    <property type="entry name" value="ADH_Fe_C"/>
</dbReference>
<dbReference type="PROSITE" id="PS00913">
    <property type="entry name" value="ADH_IRON_1"/>
    <property type="match status" value="1"/>
</dbReference>
<evidence type="ECO:0000256" key="2">
    <source>
        <dbReference type="ARBA" id="ARBA00023002"/>
    </source>
</evidence>
<name>A0A7X6DA59_9ENTE</name>
<dbReference type="AlphaFoldDB" id="A0A7X6DA59"/>
<dbReference type="SUPFAM" id="SSF56796">
    <property type="entry name" value="Dehydroquinate synthase-like"/>
    <property type="match status" value="1"/>
</dbReference>
<evidence type="ECO:0000256" key="3">
    <source>
        <dbReference type="ARBA" id="ARBA00023027"/>
    </source>
</evidence>
<dbReference type="InterPro" id="IPR018211">
    <property type="entry name" value="ADH_Fe_CS"/>
</dbReference>
<feature type="domain" description="Alcohol dehydrogenase iron-type/glycerol dehydrogenase GldA" evidence="4">
    <location>
        <begin position="10"/>
        <end position="178"/>
    </location>
</feature>
<keyword evidence="2" id="KW-0560">Oxidoreductase</keyword>
<dbReference type="PANTHER" id="PTHR11496:SF102">
    <property type="entry name" value="ALCOHOL DEHYDROGENASE 4"/>
    <property type="match status" value="1"/>
</dbReference>
<organism evidence="6 7">
    <name type="scientific">Vagococcus fluvialis</name>
    <dbReference type="NCBI Taxonomy" id="2738"/>
    <lineage>
        <taxon>Bacteria</taxon>
        <taxon>Bacillati</taxon>
        <taxon>Bacillota</taxon>
        <taxon>Bacilli</taxon>
        <taxon>Lactobacillales</taxon>
        <taxon>Enterococcaceae</taxon>
        <taxon>Vagococcus</taxon>
    </lineage>
</organism>
<dbReference type="EMBL" id="JAAVMB010000013">
    <property type="protein sequence ID" value="NKC68610.1"/>
    <property type="molecule type" value="Genomic_DNA"/>
</dbReference>
<evidence type="ECO:0000256" key="1">
    <source>
        <dbReference type="ARBA" id="ARBA00007358"/>
    </source>
</evidence>
<proteinExistence type="inferred from homology"/>
<evidence type="ECO:0000259" key="5">
    <source>
        <dbReference type="Pfam" id="PF25137"/>
    </source>
</evidence>
<dbReference type="Pfam" id="PF25137">
    <property type="entry name" value="ADH_Fe_C"/>
    <property type="match status" value="1"/>
</dbReference>
<dbReference type="FunFam" id="1.20.1090.10:FF:000001">
    <property type="entry name" value="Aldehyde-alcohol dehydrogenase"/>
    <property type="match status" value="1"/>
</dbReference>
<feature type="domain" description="Fe-containing alcohol dehydrogenase-like C-terminal" evidence="5">
    <location>
        <begin position="189"/>
        <end position="384"/>
    </location>
</feature>
<protein>
    <submittedName>
        <fullName evidence="6">Iron-containing alcohol dehydrogenase</fullName>
    </submittedName>
</protein>
<comment type="similarity">
    <text evidence="1">Belongs to the iron-containing alcohol dehydrogenase family.</text>
</comment>
<dbReference type="InterPro" id="IPR001670">
    <property type="entry name" value="ADH_Fe/GldA"/>
</dbReference>
<dbReference type="Gene3D" id="3.40.50.1970">
    <property type="match status" value="1"/>
</dbReference>
<evidence type="ECO:0000313" key="6">
    <source>
        <dbReference type="EMBL" id="NKC68610.1"/>
    </source>
</evidence>
<dbReference type="PANTHER" id="PTHR11496">
    <property type="entry name" value="ALCOHOL DEHYDROGENASE"/>
    <property type="match status" value="1"/>
</dbReference>
<accession>A0A7X6DA59</accession>
<dbReference type="InterPro" id="IPR039697">
    <property type="entry name" value="Alcohol_dehydrogenase_Fe"/>
</dbReference>
<dbReference type="Proteomes" id="UP000521358">
    <property type="component" value="Unassembled WGS sequence"/>
</dbReference>